<dbReference type="PANTHER" id="PTHR11923:SF51">
    <property type="entry name" value="LYSOSOME MEMBRANE PROTEIN 2"/>
    <property type="match status" value="1"/>
</dbReference>
<keyword evidence="4 8" id="KW-1133">Transmembrane helix</keyword>
<organism evidence="9 10">
    <name type="scientific">Globisporangium ultimum (strain ATCC 200006 / CBS 805.95 / DAOM BR144)</name>
    <name type="common">Pythium ultimum</name>
    <dbReference type="NCBI Taxonomy" id="431595"/>
    <lineage>
        <taxon>Eukaryota</taxon>
        <taxon>Sar</taxon>
        <taxon>Stramenopiles</taxon>
        <taxon>Oomycota</taxon>
        <taxon>Peronosporomycetes</taxon>
        <taxon>Pythiales</taxon>
        <taxon>Pythiaceae</taxon>
        <taxon>Globisporangium</taxon>
    </lineage>
</organism>
<dbReference type="AlphaFoldDB" id="K3W749"/>
<dbReference type="GO" id="GO:0016020">
    <property type="term" value="C:membrane"/>
    <property type="evidence" value="ECO:0007669"/>
    <property type="project" value="UniProtKB-SubCell"/>
</dbReference>
<name>K3W749_GLOUD</name>
<evidence type="ECO:0000256" key="1">
    <source>
        <dbReference type="ARBA" id="ARBA00004370"/>
    </source>
</evidence>
<comment type="similarity">
    <text evidence="2">Belongs to the CD36 family.</text>
</comment>
<evidence type="ECO:0000256" key="7">
    <source>
        <dbReference type="SAM" id="MobiDB-lite"/>
    </source>
</evidence>
<dbReference type="HOGENOM" id="CLU_023276_0_0_1"/>
<dbReference type="VEuPathDB" id="FungiDB:PYU1_G000790"/>
<reference evidence="9" key="3">
    <citation type="submission" date="2015-02" db="UniProtKB">
        <authorList>
            <consortium name="EnsemblProtists"/>
        </authorList>
    </citation>
    <scope>IDENTIFICATION</scope>
    <source>
        <strain evidence="9">DAOM BR144</strain>
    </source>
</reference>
<dbReference type="EnsemblProtists" id="PYU1_T000790">
    <property type="protein sequence ID" value="PYU1_T000790"/>
    <property type="gene ID" value="PYU1_G000790"/>
</dbReference>
<keyword evidence="5 8" id="KW-0472">Membrane</keyword>
<sequence length="547" mass="59442">MDTNNGPLTPPHERYEKTVTPGKEENEVSKKGKCMRPLLLGKTLIGVGVFLVLFGILYGTVLPKVIDDKVNDGVVTCNAKDGAKTKYVDAYGDCDGCTPYYYNLYMFNVTNAEVHLATNAKLQLQEVGPYAYRRRQMRVDVSFDDNNRVSFKQYTYHTFEPSLSCEGCSDQDTVIGYNIGYMSTIAQAGGERAFLTRLARGSFARSNSTGLDETIRTSGTQMMRWVNGLNSFDPVALQTVSPRVLNFLLTGPTAIEDLVLEGFAYNGIFATRTISQWALGYPSMLAGIGLASNYNNVCVTGGMNDRCAACVGNEGTAACLQIWNECRKCTSGARVLALNNVTCGQLKNIYAATHGAEAAETWASGTCGLCSSSIPLCAAPLPGIVERSGLDFSKTPPTSSSLRTFVMPKQESLYDANGVLHPEYDERFTTYMDVEAGTGKTMRARRRLQASYAMSYSIADPTVVMSDVLWPNLTAEVVAPAYHGEESATITSNRVSSYKTIRNILRSIIPMLIIGIVLGLALAIYGVVYYRRAVAAAASTKLAANDV</sequence>
<comment type="subcellular location">
    <subcellularLocation>
        <location evidence="1">Membrane</location>
    </subcellularLocation>
</comment>
<dbReference type="PRINTS" id="PR01609">
    <property type="entry name" value="CD36FAMILY"/>
</dbReference>
<accession>K3W749</accession>
<feature type="region of interest" description="Disordered" evidence="7">
    <location>
        <begin position="1"/>
        <end position="27"/>
    </location>
</feature>
<feature type="transmembrane region" description="Helical" evidence="8">
    <location>
        <begin position="39"/>
        <end position="61"/>
    </location>
</feature>
<evidence type="ECO:0000256" key="6">
    <source>
        <dbReference type="ARBA" id="ARBA00023180"/>
    </source>
</evidence>
<keyword evidence="6" id="KW-0325">Glycoprotein</keyword>
<feature type="compositionally biased region" description="Basic and acidic residues" evidence="7">
    <location>
        <begin position="11"/>
        <end position="27"/>
    </location>
</feature>
<proteinExistence type="inferred from homology"/>
<protein>
    <submittedName>
        <fullName evidence="9">Uncharacterized protein</fullName>
    </submittedName>
</protein>
<dbReference type="PANTHER" id="PTHR11923">
    <property type="entry name" value="SCAVENGER RECEPTOR CLASS B TYPE-1 SR-B1"/>
    <property type="match status" value="1"/>
</dbReference>
<dbReference type="Proteomes" id="UP000019132">
    <property type="component" value="Unassembled WGS sequence"/>
</dbReference>
<reference evidence="10" key="2">
    <citation type="submission" date="2010-04" db="EMBL/GenBank/DDBJ databases">
        <authorList>
            <person name="Buell R."/>
            <person name="Hamilton J."/>
            <person name="Hostetler J."/>
        </authorList>
    </citation>
    <scope>NUCLEOTIDE SEQUENCE [LARGE SCALE GENOMIC DNA]</scope>
    <source>
        <strain evidence="10">DAOM:BR144</strain>
    </source>
</reference>
<dbReference type="InterPro" id="IPR002159">
    <property type="entry name" value="CD36_fam"/>
</dbReference>
<evidence type="ECO:0000256" key="4">
    <source>
        <dbReference type="ARBA" id="ARBA00022989"/>
    </source>
</evidence>
<dbReference type="InParanoid" id="K3W749"/>
<reference evidence="10" key="1">
    <citation type="journal article" date="2010" name="Genome Biol.">
        <title>Genome sequence of the necrotrophic plant pathogen Pythium ultimum reveals original pathogenicity mechanisms and effector repertoire.</title>
        <authorList>
            <person name="Levesque C.A."/>
            <person name="Brouwer H."/>
            <person name="Cano L."/>
            <person name="Hamilton J.P."/>
            <person name="Holt C."/>
            <person name="Huitema E."/>
            <person name="Raffaele S."/>
            <person name="Robideau G.P."/>
            <person name="Thines M."/>
            <person name="Win J."/>
            <person name="Zerillo M.M."/>
            <person name="Beakes G.W."/>
            <person name="Boore J.L."/>
            <person name="Busam D."/>
            <person name="Dumas B."/>
            <person name="Ferriera S."/>
            <person name="Fuerstenberg S.I."/>
            <person name="Gachon C.M."/>
            <person name="Gaulin E."/>
            <person name="Govers F."/>
            <person name="Grenville-Briggs L."/>
            <person name="Horner N."/>
            <person name="Hostetler J."/>
            <person name="Jiang R.H."/>
            <person name="Johnson J."/>
            <person name="Krajaejun T."/>
            <person name="Lin H."/>
            <person name="Meijer H.J."/>
            <person name="Moore B."/>
            <person name="Morris P."/>
            <person name="Phuntmart V."/>
            <person name="Puiu D."/>
            <person name="Shetty J."/>
            <person name="Stajich J.E."/>
            <person name="Tripathy S."/>
            <person name="Wawra S."/>
            <person name="van West P."/>
            <person name="Whitty B.R."/>
            <person name="Coutinho P.M."/>
            <person name="Henrissat B."/>
            <person name="Martin F."/>
            <person name="Thomas P.D."/>
            <person name="Tyler B.M."/>
            <person name="De Vries R.P."/>
            <person name="Kamoun S."/>
            <person name="Yandell M."/>
            <person name="Tisserat N."/>
            <person name="Buell C.R."/>
        </authorList>
    </citation>
    <scope>NUCLEOTIDE SEQUENCE</scope>
    <source>
        <strain evidence="10">DAOM:BR144</strain>
    </source>
</reference>
<keyword evidence="10" id="KW-1185">Reference proteome</keyword>
<dbReference type="EMBL" id="GL376620">
    <property type="status" value="NOT_ANNOTATED_CDS"/>
    <property type="molecule type" value="Genomic_DNA"/>
</dbReference>
<feature type="transmembrane region" description="Helical" evidence="8">
    <location>
        <begin position="508"/>
        <end position="530"/>
    </location>
</feature>
<dbReference type="Pfam" id="PF01130">
    <property type="entry name" value="CD36"/>
    <property type="match status" value="2"/>
</dbReference>
<evidence type="ECO:0000313" key="10">
    <source>
        <dbReference type="Proteomes" id="UP000019132"/>
    </source>
</evidence>
<evidence type="ECO:0000256" key="5">
    <source>
        <dbReference type="ARBA" id="ARBA00023136"/>
    </source>
</evidence>
<dbReference type="OMA" id="TPPHERY"/>
<evidence type="ECO:0000313" key="9">
    <source>
        <dbReference type="EnsemblProtists" id="PYU1_T000790"/>
    </source>
</evidence>
<dbReference type="GO" id="GO:0005737">
    <property type="term" value="C:cytoplasm"/>
    <property type="evidence" value="ECO:0007669"/>
    <property type="project" value="TreeGrafter"/>
</dbReference>
<dbReference type="GO" id="GO:0005044">
    <property type="term" value="F:scavenger receptor activity"/>
    <property type="evidence" value="ECO:0007669"/>
    <property type="project" value="TreeGrafter"/>
</dbReference>
<evidence type="ECO:0000256" key="3">
    <source>
        <dbReference type="ARBA" id="ARBA00022692"/>
    </source>
</evidence>
<keyword evidence="3 8" id="KW-0812">Transmembrane</keyword>
<evidence type="ECO:0000256" key="2">
    <source>
        <dbReference type="ARBA" id="ARBA00010532"/>
    </source>
</evidence>
<dbReference type="eggNOG" id="ENOG502SEF3">
    <property type="taxonomic scope" value="Eukaryota"/>
</dbReference>
<evidence type="ECO:0000256" key="8">
    <source>
        <dbReference type="SAM" id="Phobius"/>
    </source>
</evidence>